<accession>A0ABD3VGA3</accession>
<sequence>MEPVNLAVENLSQDDAMLMSANTSLGFRFNKLSNLNNDISTKLMENLKCCVQEQLSKDVMNLLCSLKDPSVTLSNTKINFTENLPSHLFGDNDVEDVIEQSSNDAESVNFSLQDELNLLPLKDGSSVAVGRQNSFKWLKSEFMLFMNSGPAH</sequence>
<proteinExistence type="predicted"/>
<gene>
    <name evidence="1" type="ORF">ACJMK2_009972</name>
</gene>
<dbReference type="Proteomes" id="UP001634394">
    <property type="component" value="Unassembled WGS sequence"/>
</dbReference>
<dbReference type="AlphaFoldDB" id="A0ABD3VGA3"/>
<comment type="caution">
    <text evidence="1">The sequence shown here is derived from an EMBL/GenBank/DDBJ whole genome shotgun (WGS) entry which is preliminary data.</text>
</comment>
<evidence type="ECO:0000313" key="1">
    <source>
        <dbReference type="EMBL" id="KAL3859778.1"/>
    </source>
</evidence>
<evidence type="ECO:0000313" key="2">
    <source>
        <dbReference type="Proteomes" id="UP001634394"/>
    </source>
</evidence>
<keyword evidence="2" id="KW-1185">Reference proteome</keyword>
<name>A0ABD3VGA3_SINWO</name>
<organism evidence="1 2">
    <name type="scientific">Sinanodonta woodiana</name>
    <name type="common">Chinese pond mussel</name>
    <name type="synonym">Anodonta woodiana</name>
    <dbReference type="NCBI Taxonomy" id="1069815"/>
    <lineage>
        <taxon>Eukaryota</taxon>
        <taxon>Metazoa</taxon>
        <taxon>Spiralia</taxon>
        <taxon>Lophotrochozoa</taxon>
        <taxon>Mollusca</taxon>
        <taxon>Bivalvia</taxon>
        <taxon>Autobranchia</taxon>
        <taxon>Heteroconchia</taxon>
        <taxon>Palaeoheterodonta</taxon>
        <taxon>Unionida</taxon>
        <taxon>Unionoidea</taxon>
        <taxon>Unionidae</taxon>
        <taxon>Unioninae</taxon>
        <taxon>Sinanodonta</taxon>
    </lineage>
</organism>
<protein>
    <submittedName>
        <fullName evidence="1">Uncharacterized protein</fullName>
    </submittedName>
</protein>
<reference evidence="1 2" key="1">
    <citation type="submission" date="2024-11" db="EMBL/GenBank/DDBJ databases">
        <title>Chromosome-level genome assembly of the freshwater bivalve Anodonta woodiana.</title>
        <authorList>
            <person name="Chen X."/>
        </authorList>
    </citation>
    <scope>NUCLEOTIDE SEQUENCE [LARGE SCALE GENOMIC DNA]</scope>
    <source>
        <strain evidence="1">MN2024</strain>
        <tissue evidence="1">Gills</tissue>
    </source>
</reference>
<dbReference type="EMBL" id="JBJQND010000012">
    <property type="protein sequence ID" value="KAL3859778.1"/>
    <property type="molecule type" value="Genomic_DNA"/>
</dbReference>